<organism evidence="1">
    <name type="scientific">Candidatus Kentrum sp. TC</name>
    <dbReference type="NCBI Taxonomy" id="2126339"/>
    <lineage>
        <taxon>Bacteria</taxon>
        <taxon>Pseudomonadati</taxon>
        <taxon>Pseudomonadota</taxon>
        <taxon>Gammaproteobacteria</taxon>
        <taxon>Candidatus Kentrum</taxon>
    </lineage>
</organism>
<dbReference type="EMBL" id="CAADFW010000007">
    <property type="protein sequence ID" value="VFK55561.1"/>
    <property type="molecule type" value="Genomic_DNA"/>
</dbReference>
<accession>A0A450YHT1</accession>
<evidence type="ECO:0000313" key="1">
    <source>
        <dbReference type="EMBL" id="VFK41059.1"/>
    </source>
</evidence>
<name>A0A450YHT1_9GAMM</name>
<gene>
    <name evidence="1" type="ORF">BECKTC1821E_GA0114239_100947</name>
    <name evidence="2" type="ORF">BECKTC1821F_GA0114240_100727</name>
</gene>
<dbReference type="AlphaFoldDB" id="A0A450YHT1"/>
<protein>
    <submittedName>
        <fullName evidence="1">Uncharacterized protein</fullName>
    </submittedName>
</protein>
<sequence length="79" mass="9139">MNGTLGKTLLESILGELSIVFLEKNDIGKFAPYPNRIPNSPQFSVALVRDTGKVYFRLIEKLVRYHQFVANRKHHARRK</sequence>
<dbReference type="EMBL" id="CAADFT010000009">
    <property type="protein sequence ID" value="VFK41059.1"/>
    <property type="molecule type" value="Genomic_DNA"/>
</dbReference>
<reference evidence="1" key="1">
    <citation type="submission" date="2019-02" db="EMBL/GenBank/DDBJ databases">
        <authorList>
            <person name="Gruber-Vodicka R. H."/>
            <person name="Seah K. B. B."/>
        </authorList>
    </citation>
    <scope>NUCLEOTIDE SEQUENCE</scope>
    <source>
        <strain evidence="1">BECK_BZ125</strain>
        <strain evidence="2">BECK_BZ126</strain>
    </source>
</reference>
<evidence type="ECO:0000313" key="2">
    <source>
        <dbReference type="EMBL" id="VFK55561.1"/>
    </source>
</evidence>
<proteinExistence type="predicted"/>